<feature type="compositionally biased region" description="Basic and acidic residues" evidence="1">
    <location>
        <begin position="63"/>
        <end position="73"/>
    </location>
</feature>
<feature type="compositionally biased region" description="Low complexity" evidence="1">
    <location>
        <begin position="41"/>
        <end position="56"/>
    </location>
</feature>
<dbReference type="AlphaFoldDB" id="A0A5J9VW91"/>
<gene>
    <name evidence="2" type="ORF">EJB05_13041</name>
</gene>
<protein>
    <submittedName>
        <fullName evidence="2">Uncharacterized protein</fullName>
    </submittedName>
</protein>
<feature type="non-terminal residue" evidence="2">
    <location>
        <position position="1"/>
    </location>
</feature>
<dbReference type="EMBL" id="RWGY01000007">
    <property type="protein sequence ID" value="TVU39614.1"/>
    <property type="molecule type" value="Genomic_DNA"/>
</dbReference>
<dbReference type="Gramene" id="TVU39614">
    <property type="protein sequence ID" value="TVU39614"/>
    <property type="gene ID" value="EJB05_13041"/>
</dbReference>
<organism evidence="2 3">
    <name type="scientific">Eragrostis curvula</name>
    <name type="common">weeping love grass</name>
    <dbReference type="NCBI Taxonomy" id="38414"/>
    <lineage>
        <taxon>Eukaryota</taxon>
        <taxon>Viridiplantae</taxon>
        <taxon>Streptophyta</taxon>
        <taxon>Embryophyta</taxon>
        <taxon>Tracheophyta</taxon>
        <taxon>Spermatophyta</taxon>
        <taxon>Magnoliopsida</taxon>
        <taxon>Liliopsida</taxon>
        <taxon>Poales</taxon>
        <taxon>Poaceae</taxon>
        <taxon>PACMAD clade</taxon>
        <taxon>Chloridoideae</taxon>
        <taxon>Eragrostideae</taxon>
        <taxon>Eragrostidinae</taxon>
        <taxon>Eragrostis</taxon>
    </lineage>
</organism>
<reference evidence="2 3" key="1">
    <citation type="journal article" date="2019" name="Sci. Rep.">
        <title>A high-quality genome of Eragrostis curvula grass provides insights into Poaceae evolution and supports new strategies to enhance forage quality.</title>
        <authorList>
            <person name="Carballo J."/>
            <person name="Santos B.A.C.M."/>
            <person name="Zappacosta D."/>
            <person name="Garbus I."/>
            <person name="Selva J.P."/>
            <person name="Gallo C.A."/>
            <person name="Diaz A."/>
            <person name="Albertini E."/>
            <person name="Caccamo M."/>
            <person name="Echenique V."/>
        </authorList>
    </citation>
    <scope>NUCLEOTIDE SEQUENCE [LARGE SCALE GENOMIC DNA]</scope>
    <source>
        <strain evidence="3">cv. Victoria</strain>
        <tissue evidence="2">Leaf</tissue>
    </source>
</reference>
<name>A0A5J9VW91_9POAL</name>
<evidence type="ECO:0000313" key="2">
    <source>
        <dbReference type="EMBL" id="TVU39614.1"/>
    </source>
</evidence>
<feature type="compositionally biased region" description="Basic and acidic residues" evidence="1">
    <location>
        <begin position="1"/>
        <end position="23"/>
    </location>
</feature>
<accession>A0A5J9VW91</accession>
<evidence type="ECO:0000313" key="3">
    <source>
        <dbReference type="Proteomes" id="UP000324897"/>
    </source>
</evidence>
<dbReference type="Proteomes" id="UP000324897">
    <property type="component" value="Chromosome 4"/>
</dbReference>
<keyword evidence="3" id="KW-1185">Reference proteome</keyword>
<proteinExistence type="predicted"/>
<comment type="caution">
    <text evidence="2">The sequence shown here is derived from an EMBL/GenBank/DDBJ whole genome shotgun (WGS) entry which is preliminary data.</text>
</comment>
<feature type="region of interest" description="Disordered" evidence="1">
    <location>
        <begin position="1"/>
        <end position="73"/>
    </location>
</feature>
<evidence type="ECO:0000256" key="1">
    <source>
        <dbReference type="SAM" id="MobiDB-lite"/>
    </source>
</evidence>
<sequence>MGRRKGDLEPQERSCRIGRRKGEVTPAARTSSERHHHRQAGHLGHLSFSSSSDLDGNVTHCPTNKEQEADYRW</sequence>